<dbReference type="PROSITE" id="PS51892">
    <property type="entry name" value="SUBTILASE"/>
    <property type="match status" value="1"/>
</dbReference>
<dbReference type="Pfam" id="PF00082">
    <property type="entry name" value="Peptidase_S8"/>
    <property type="match status" value="1"/>
</dbReference>
<dbReference type="SUPFAM" id="SSF52743">
    <property type="entry name" value="Subtilisin-like"/>
    <property type="match status" value="1"/>
</dbReference>
<keyword evidence="8" id="KW-1185">Reference proteome</keyword>
<keyword evidence="3 5" id="KW-0378">Hydrolase</keyword>
<accession>A0A1H7N0R0</accession>
<dbReference type="RefSeq" id="WP_170837050.1">
    <property type="nucleotide sequence ID" value="NZ_FOAB01000003.1"/>
</dbReference>
<dbReference type="Proteomes" id="UP000198521">
    <property type="component" value="Unassembled WGS sequence"/>
</dbReference>
<evidence type="ECO:0000256" key="4">
    <source>
        <dbReference type="ARBA" id="ARBA00022825"/>
    </source>
</evidence>
<keyword evidence="4 5" id="KW-0720">Serine protease</keyword>
<feature type="domain" description="Peptidase S8/S53" evidence="6">
    <location>
        <begin position="174"/>
        <end position="431"/>
    </location>
</feature>
<evidence type="ECO:0000313" key="8">
    <source>
        <dbReference type="Proteomes" id="UP000198521"/>
    </source>
</evidence>
<evidence type="ECO:0000256" key="1">
    <source>
        <dbReference type="ARBA" id="ARBA00011073"/>
    </source>
</evidence>
<dbReference type="InterPro" id="IPR023827">
    <property type="entry name" value="Peptidase_S8_Asp-AS"/>
</dbReference>
<keyword evidence="2 5" id="KW-0645">Protease</keyword>
<dbReference type="InterPro" id="IPR050131">
    <property type="entry name" value="Peptidase_S8_subtilisin-like"/>
</dbReference>
<dbReference type="EMBL" id="FOAB01000003">
    <property type="protein sequence ID" value="SEL16545.1"/>
    <property type="molecule type" value="Genomic_DNA"/>
</dbReference>
<name>A0A1H7N0R0_AQUAM</name>
<feature type="active site" description="Charge relay system" evidence="5">
    <location>
        <position position="395"/>
    </location>
</feature>
<protein>
    <submittedName>
        <fullName evidence="7">Subtilase family protein</fullName>
    </submittedName>
</protein>
<organism evidence="7 8">
    <name type="scientific">Aquimarina amphilecti</name>
    <dbReference type="NCBI Taxonomy" id="1038014"/>
    <lineage>
        <taxon>Bacteria</taxon>
        <taxon>Pseudomonadati</taxon>
        <taxon>Bacteroidota</taxon>
        <taxon>Flavobacteriia</taxon>
        <taxon>Flavobacteriales</taxon>
        <taxon>Flavobacteriaceae</taxon>
        <taxon>Aquimarina</taxon>
    </lineage>
</organism>
<evidence type="ECO:0000259" key="6">
    <source>
        <dbReference type="Pfam" id="PF00082"/>
    </source>
</evidence>
<dbReference type="PROSITE" id="PS00136">
    <property type="entry name" value="SUBTILASE_ASP"/>
    <property type="match status" value="1"/>
</dbReference>
<dbReference type="AlphaFoldDB" id="A0A1H7N0R0"/>
<proteinExistence type="inferred from homology"/>
<dbReference type="STRING" id="1038014.SAMN04487910_1910"/>
<feature type="active site" description="Charge relay system" evidence="5">
    <location>
        <position position="224"/>
    </location>
</feature>
<evidence type="ECO:0000256" key="3">
    <source>
        <dbReference type="ARBA" id="ARBA00022801"/>
    </source>
</evidence>
<dbReference type="GO" id="GO:0004252">
    <property type="term" value="F:serine-type endopeptidase activity"/>
    <property type="evidence" value="ECO:0007669"/>
    <property type="project" value="UniProtKB-UniRule"/>
</dbReference>
<dbReference type="InterPro" id="IPR036852">
    <property type="entry name" value="Peptidase_S8/S53_dom_sf"/>
</dbReference>
<dbReference type="PANTHER" id="PTHR43806">
    <property type="entry name" value="PEPTIDASE S8"/>
    <property type="match status" value="1"/>
</dbReference>
<evidence type="ECO:0000313" key="7">
    <source>
        <dbReference type="EMBL" id="SEL16545.1"/>
    </source>
</evidence>
<dbReference type="GO" id="GO:0006508">
    <property type="term" value="P:proteolysis"/>
    <property type="evidence" value="ECO:0007669"/>
    <property type="project" value="UniProtKB-KW"/>
</dbReference>
<gene>
    <name evidence="7" type="ORF">SAMN04487910_1910</name>
</gene>
<dbReference type="PANTHER" id="PTHR43806:SF11">
    <property type="entry name" value="CEREVISIN-RELATED"/>
    <property type="match status" value="1"/>
</dbReference>
<dbReference type="Gene3D" id="3.40.50.200">
    <property type="entry name" value="Peptidase S8/S53 domain"/>
    <property type="match status" value="1"/>
</dbReference>
<evidence type="ECO:0000256" key="5">
    <source>
        <dbReference type="PROSITE-ProRule" id="PRU01240"/>
    </source>
</evidence>
<sequence length="445" mass="49810">MKKSIVIVACVCVSLIGVWGCSVDEDIITQNTGFGEVLEKNTTNNPIVPEIIRNQVVVKFTDSTLNETQKKNLRSDLEQTYDFKILQKEVCDCDPQGPELWTIDTIYADFMGVQHLVENLVTNYEDNSGEEEVEEGRAIFDYQFYITIANKTLSGHYSSRLGDKIISSTNPDYVNIAIVDTGIDYDYFNDPILYSTRGESNGSFGDSGWDYVNHDKDMRDDNGHGSKVAKIINSELTANQIPHQLLSIKAFDENGRGSYYDIVCSLNYISKLNNIDIVNMSFGWYGLKKQKILKNSIESMENTVLFIASAGNRRLNVDEEIAHFPSGYAIENLLGVGGYEIEVSEQVEMPDLLDFISIVESNYGPSTIDIAAPINGYFYTMDTESNLTINPVGTSFSAAYITAVAGKLYDKELTSLQLNNAILNNAYRVQGLQNFIQQGRVIIRR</sequence>
<evidence type="ECO:0000256" key="2">
    <source>
        <dbReference type="ARBA" id="ARBA00022670"/>
    </source>
</evidence>
<feature type="active site" description="Charge relay system" evidence="5">
    <location>
        <position position="180"/>
    </location>
</feature>
<comment type="similarity">
    <text evidence="1 5">Belongs to the peptidase S8 family.</text>
</comment>
<reference evidence="7 8" key="1">
    <citation type="submission" date="2016-10" db="EMBL/GenBank/DDBJ databases">
        <authorList>
            <person name="de Groot N.N."/>
        </authorList>
    </citation>
    <scope>NUCLEOTIDE SEQUENCE [LARGE SCALE GENOMIC DNA]</scope>
    <source>
        <strain evidence="7 8">DSM 25232</strain>
    </source>
</reference>
<dbReference type="InterPro" id="IPR000209">
    <property type="entry name" value="Peptidase_S8/S53_dom"/>
</dbReference>